<dbReference type="EMBL" id="AWFH01000004">
    <property type="protein sequence ID" value="KCZ64331.1"/>
    <property type="molecule type" value="Genomic_DNA"/>
</dbReference>
<dbReference type="InterPro" id="IPR024445">
    <property type="entry name" value="Tnp_ISXO2-like"/>
</dbReference>
<accession>A0A059E9H3</accession>
<evidence type="ECO:0000313" key="2">
    <source>
        <dbReference type="EMBL" id="KCZ64331.1"/>
    </source>
</evidence>
<keyword evidence="3" id="KW-1185">Reference proteome</keyword>
<proteinExistence type="predicted"/>
<dbReference type="SMART" id="SM01126">
    <property type="entry name" value="DDE_Tnp_IS1595"/>
    <property type="match status" value="1"/>
</dbReference>
<dbReference type="Pfam" id="PF12762">
    <property type="entry name" value="DDE_Tnp_IS1595"/>
    <property type="match status" value="1"/>
</dbReference>
<dbReference type="PATRIC" id="fig|1280948.3.peg.909"/>
<evidence type="ECO:0000259" key="1">
    <source>
        <dbReference type="SMART" id="SM01126"/>
    </source>
</evidence>
<dbReference type="NCBIfam" id="NF033547">
    <property type="entry name" value="transpos_IS1595"/>
    <property type="match status" value="1"/>
</dbReference>
<dbReference type="Proteomes" id="UP000024547">
    <property type="component" value="Unassembled WGS sequence"/>
</dbReference>
<sequence>MGPPNKSPFSVKIPLDGDSVNGHIQITKNGDYEMAQHFLLSPAAKTLSLAKILRMSDQDAEKAFRMIRWADTDGEPVCPECGCLEHYNLKSRPVWKCKGCSKQFSRTSGTIFHSRKLSIRDILGAIAIFTNGAKGYSALQLSRDLDIDYKTAFVLLHKCREAIGLARDAGALSGDVEVDGAYFGGYVKPANKREDRKDRRKKIHQSGKRQVVVVMRERGGRTLTHVGVSEAEGVAAAKANVATGATVHADEASHWDKLAAHFPIKRINHQKAYSLDGACTNQAESFFSRVRRAEIGTHHHIAGKYLAAYAGEMAWREDARRVANGSQFAMIVSAAAIAPKSDVWCGYWQRQQA</sequence>
<dbReference type="InterPro" id="IPR024442">
    <property type="entry name" value="Transposase_Zn_ribbon"/>
</dbReference>
<protein>
    <recommendedName>
        <fullName evidence="1">ISXO2-like transposase domain-containing protein</fullName>
    </recommendedName>
</protein>
<dbReference type="eggNOG" id="COG3677">
    <property type="taxonomic scope" value="Bacteria"/>
</dbReference>
<dbReference type="AlphaFoldDB" id="A0A059E9H3"/>
<reference evidence="2 3" key="1">
    <citation type="journal article" date="2014" name="Antonie Van Leeuwenhoek">
        <title>Hyphomonas beringensis sp. nov. and Hyphomonas chukchiensis sp. nov., isolated from surface seawater of the Bering Sea and Chukchi Sea.</title>
        <authorList>
            <person name="Li C."/>
            <person name="Lai Q."/>
            <person name="Li G."/>
            <person name="Dong C."/>
            <person name="Wang J."/>
            <person name="Liao Y."/>
            <person name="Shao Z."/>
        </authorList>
    </citation>
    <scope>NUCLEOTIDE SEQUENCE [LARGE SCALE GENOMIC DNA]</scope>
    <source>
        <strain evidence="2 3">22II1-22F38</strain>
    </source>
</reference>
<dbReference type="STRING" id="1280948.HY36_13350"/>
<organism evidence="2 3">
    <name type="scientific">Hyphomonas atlantica</name>
    <dbReference type="NCBI Taxonomy" id="1280948"/>
    <lineage>
        <taxon>Bacteria</taxon>
        <taxon>Pseudomonadati</taxon>
        <taxon>Pseudomonadota</taxon>
        <taxon>Alphaproteobacteria</taxon>
        <taxon>Hyphomonadales</taxon>
        <taxon>Hyphomonadaceae</taxon>
        <taxon>Hyphomonas</taxon>
    </lineage>
</organism>
<comment type="caution">
    <text evidence="2">The sequence shown here is derived from an EMBL/GenBank/DDBJ whole genome shotgun (WGS) entry which is preliminary data.</text>
</comment>
<evidence type="ECO:0000313" key="3">
    <source>
        <dbReference type="Proteomes" id="UP000024547"/>
    </source>
</evidence>
<feature type="domain" description="ISXO2-like transposase" evidence="1">
    <location>
        <begin position="171"/>
        <end position="318"/>
    </location>
</feature>
<dbReference type="Pfam" id="PF12760">
    <property type="entry name" value="Zn_ribbon_IS1595"/>
    <property type="match status" value="1"/>
</dbReference>
<name>A0A059E9H3_9PROT</name>
<gene>
    <name evidence="2" type="ORF">HY36_13350</name>
</gene>